<dbReference type="PANTHER" id="PTHR32097:SF4">
    <property type="entry name" value="GENERAL STRESS PROTEIN 16U"/>
    <property type="match status" value="1"/>
</dbReference>
<dbReference type="Pfam" id="PF10138">
    <property type="entry name" value="vWA-TerF-like"/>
    <property type="match status" value="1"/>
</dbReference>
<dbReference type="Gene3D" id="2.60.60.30">
    <property type="entry name" value="sav2460 like domains"/>
    <property type="match status" value="1"/>
</dbReference>
<organism evidence="4 5">
    <name type="scientific">Dactylosporangium siamense</name>
    <dbReference type="NCBI Taxonomy" id="685454"/>
    <lineage>
        <taxon>Bacteria</taxon>
        <taxon>Bacillati</taxon>
        <taxon>Actinomycetota</taxon>
        <taxon>Actinomycetes</taxon>
        <taxon>Micromonosporales</taxon>
        <taxon>Micromonosporaceae</taxon>
        <taxon>Dactylosporangium</taxon>
    </lineage>
</organism>
<sequence>MTQLPKGGNTAIQAGTVRVVVGWQPRPGAPDVDCTALLLDASGKVRGDADMVFYNQPRHPGGAVVHDGKQQAGGSGFDAVSVHLSAVEPGVDRVVIAASADGGTFGAVAGLHAVVYDSAGVELVRFTDMRAASETAFVIGELYRRQGGWKFRAVGQGWDTGLAGLATAFGISVDETPAPQPAPTPRPVPAPQPAPAPASAPAGVRFTKGEDRLPAADRHRLNLRKQQVLVSLSKRGAAGIQARVIVVLDASGSMHGLYKRGVVAQAVERMAAVAAQLDDDGTMQVWSFASLARQLPDLTIADLPRWLHANASARPKDVGGSNNEPVVIDQVRRWLAANPAADPTLVLFFSDGGVHRNAEIERQLRAAAQEPTFWQFIGLGRGNYGILERFDRMPGRVVDNVGFFAVDDISTVSDAELYDRLLQEFPTWIPEVRRLGILR</sequence>
<dbReference type="EMBL" id="BONQ01000084">
    <property type="protein sequence ID" value="GIG47623.1"/>
    <property type="molecule type" value="Genomic_DNA"/>
</dbReference>
<evidence type="ECO:0000313" key="5">
    <source>
        <dbReference type="Proteomes" id="UP000660611"/>
    </source>
</evidence>
<dbReference type="InterPro" id="IPR036465">
    <property type="entry name" value="vWFA_dom_sf"/>
</dbReference>
<dbReference type="Pfam" id="PF02342">
    <property type="entry name" value="TerD"/>
    <property type="match status" value="1"/>
</dbReference>
<dbReference type="InterPro" id="IPR051324">
    <property type="entry name" value="Stress/Tellurium_Resist"/>
</dbReference>
<gene>
    <name evidence="4" type="ORF">Dsi01nite_056640</name>
</gene>
<keyword evidence="5" id="KW-1185">Reference proteome</keyword>
<protein>
    <recommendedName>
        <fullName evidence="3">VWFA domain-containing protein</fullName>
    </recommendedName>
</protein>
<dbReference type="CDD" id="cd00198">
    <property type="entry name" value="vWFA"/>
    <property type="match status" value="1"/>
</dbReference>
<dbReference type="InterPro" id="IPR002035">
    <property type="entry name" value="VWF_A"/>
</dbReference>
<feature type="compositionally biased region" description="Pro residues" evidence="2">
    <location>
        <begin position="178"/>
        <end position="198"/>
    </location>
</feature>
<evidence type="ECO:0000259" key="3">
    <source>
        <dbReference type="PROSITE" id="PS50234"/>
    </source>
</evidence>
<dbReference type="CDD" id="cd06974">
    <property type="entry name" value="TerD_like"/>
    <property type="match status" value="1"/>
</dbReference>
<dbReference type="AlphaFoldDB" id="A0A919UEG5"/>
<comment type="similarity">
    <text evidence="1">Belongs to the CAPAB/TerDEXZ family.</text>
</comment>
<feature type="domain" description="VWFA" evidence="3">
    <location>
        <begin position="243"/>
        <end position="421"/>
    </location>
</feature>
<dbReference type="SUPFAM" id="SSF53300">
    <property type="entry name" value="vWA-like"/>
    <property type="match status" value="1"/>
</dbReference>
<reference evidence="4" key="1">
    <citation type="submission" date="2021-01" db="EMBL/GenBank/DDBJ databases">
        <title>Whole genome shotgun sequence of Dactylosporangium siamense NBRC 106093.</title>
        <authorList>
            <person name="Komaki H."/>
            <person name="Tamura T."/>
        </authorList>
    </citation>
    <scope>NUCLEOTIDE SEQUENCE</scope>
    <source>
        <strain evidence="4">NBRC 106093</strain>
    </source>
</reference>
<dbReference type="RefSeq" id="WP_203849354.1">
    <property type="nucleotide sequence ID" value="NZ_BAAAVW010000019.1"/>
</dbReference>
<evidence type="ECO:0000313" key="4">
    <source>
        <dbReference type="EMBL" id="GIG47623.1"/>
    </source>
</evidence>
<accession>A0A919UEG5</accession>
<feature type="region of interest" description="Disordered" evidence="2">
    <location>
        <begin position="173"/>
        <end position="204"/>
    </location>
</feature>
<dbReference type="SMART" id="SM00327">
    <property type="entry name" value="VWA"/>
    <property type="match status" value="1"/>
</dbReference>
<comment type="caution">
    <text evidence="4">The sequence shown here is derived from an EMBL/GenBank/DDBJ whole genome shotgun (WGS) entry which is preliminary data.</text>
</comment>
<dbReference type="InterPro" id="IPR019303">
    <property type="entry name" value="vWA_TerF_C"/>
</dbReference>
<proteinExistence type="inferred from homology"/>
<evidence type="ECO:0000256" key="2">
    <source>
        <dbReference type="SAM" id="MobiDB-lite"/>
    </source>
</evidence>
<dbReference type="PANTHER" id="PTHR32097">
    <property type="entry name" value="CAMP-BINDING PROTEIN 1-RELATED"/>
    <property type="match status" value="1"/>
</dbReference>
<name>A0A919UEG5_9ACTN</name>
<dbReference type="Proteomes" id="UP000660611">
    <property type="component" value="Unassembled WGS sequence"/>
</dbReference>
<evidence type="ECO:0000256" key="1">
    <source>
        <dbReference type="ARBA" id="ARBA00008775"/>
    </source>
</evidence>
<dbReference type="Gene3D" id="3.40.50.410">
    <property type="entry name" value="von Willebrand factor, type A domain"/>
    <property type="match status" value="1"/>
</dbReference>
<dbReference type="InterPro" id="IPR003325">
    <property type="entry name" value="TerD"/>
</dbReference>
<dbReference type="PROSITE" id="PS50234">
    <property type="entry name" value="VWFA"/>
    <property type="match status" value="1"/>
</dbReference>